<dbReference type="SUPFAM" id="SSF55469">
    <property type="entry name" value="FMN-dependent nitroreductase-like"/>
    <property type="match status" value="2"/>
</dbReference>
<dbReference type="EMBL" id="BAAATA010000019">
    <property type="protein sequence ID" value="GAA2495217.1"/>
    <property type="molecule type" value="Genomic_DNA"/>
</dbReference>
<evidence type="ECO:0000256" key="1">
    <source>
        <dbReference type="SAM" id="MobiDB-lite"/>
    </source>
</evidence>
<dbReference type="InterPro" id="IPR000415">
    <property type="entry name" value="Nitroreductase-like"/>
</dbReference>
<dbReference type="Pfam" id="PF00881">
    <property type="entry name" value="Nitroreductase"/>
    <property type="match status" value="1"/>
</dbReference>
<sequence>MTVPALTREQLETLVEAGLAAPSVHNMQPWRFRTAAGSRVLRVYADPERTLPVADPRGRTLHMSVGAALFNVRVAAAHLGLDTEVRLLPDPDDPMLAAEVEVTGPAPTRTPYGRDLFPAIRERRSSRLPYTNRDVPETALGELMEAAAAEGAVLLPLEEDGMRRVMDLTDEAERRNSSDPARREEVRHWLRREGDDARDGLPAAALGPVDAEAHVPMRNFTGTPVAPAVPPARFEPLPGLATLSTVGDTPADWLRAGQALERVLLVATLHGLRASLLHQAMEWQDLRWALRDPEGGPAHVQMVLRVGYGPPGPATPRRPVPEVLEVEDRAAR</sequence>
<feature type="region of interest" description="Disordered" evidence="1">
    <location>
        <begin position="309"/>
        <end position="332"/>
    </location>
</feature>
<organism evidence="3 4">
    <name type="scientific">Streptomyces thermolineatus</name>
    <dbReference type="NCBI Taxonomy" id="44033"/>
    <lineage>
        <taxon>Bacteria</taxon>
        <taxon>Bacillati</taxon>
        <taxon>Actinomycetota</taxon>
        <taxon>Actinomycetes</taxon>
        <taxon>Kitasatosporales</taxon>
        <taxon>Streptomycetaceae</taxon>
        <taxon>Streptomyces</taxon>
    </lineage>
</organism>
<comment type="caution">
    <text evidence="3">The sequence shown here is derived from an EMBL/GenBank/DDBJ whole genome shotgun (WGS) entry which is preliminary data.</text>
</comment>
<dbReference type="Proteomes" id="UP001501358">
    <property type="component" value="Unassembled WGS sequence"/>
</dbReference>
<evidence type="ECO:0000259" key="2">
    <source>
        <dbReference type="Pfam" id="PF00881"/>
    </source>
</evidence>
<dbReference type="InterPro" id="IPR029479">
    <property type="entry name" value="Nitroreductase"/>
</dbReference>
<feature type="domain" description="Nitroreductase" evidence="2">
    <location>
        <begin position="6"/>
        <end position="35"/>
    </location>
</feature>
<keyword evidence="4" id="KW-1185">Reference proteome</keyword>
<reference evidence="4" key="1">
    <citation type="journal article" date="2019" name="Int. J. Syst. Evol. Microbiol.">
        <title>The Global Catalogue of Microorganisms (GCM) 10K type strain sequencing project: providing services to taxonomists for standard genome sequencing and annotation.</title>
        <authorList>
            <consortium name="The Broad Institute Genomics Platform"/>
            <consortium name="The Broad Institute Genome Sequencing Center for Infectious Disease"/>
            <person name="Wu L."/>
            <person name="Ma J."/>
        </authorList>
    </citation>
    <scope>NUCLEOTIDE SEQUENCE [LARGE SCALE GENOMIC DNA]</scope>
    <source>
        <strain evidence="4">JCM 6307</strain>
    </source>
</reference>
<dbReference type="PANTHER" id="PTHR23026:SF123">
    <property type="entry name" value="NAD(P)H NITROREDUCTASE RV3131-RELATED"/>
    <property type="match status" value="1"/>
</dbReference>
<protein>
    <submittedName>
        <fullName evidence="3">Nitroreductase family protein</fullName>
    </submittedName>
</protein>
<name>A0ABP5ZF45_9ACTN</name>
<dbReference type="PANTHER" id="PTHR23026">
    <property type="entry name" value="NADPH NITROREDUCTASE"/>
    <property type="match status" value="1"/>
</dbReference>
<gene>
    <name evidence="3" type="ORF">GCM10010406_34270</name>
</gene>
<accession>A0ABP5ZF45</accession>
<dbReference type="Gene3D" id="3.40.109.10">
    <property type="entry name" value="NADH Oxidase"/>
    <property type="match status" value="2"/>
</dbReference>
<evidence type="ECO:0000313" key="3">
    <source>
        <dbReference type="EMBL" id="GAA2495217.1"/>
    </source>
</evidence>
<proteinExistence type="predicted"/>
<dbReference type="NCBIfam" id="NF047509">
    <property type="entry name" value="Rv3131_FMN_oxido"/>
    <property type="match status" value="1"/>
</dbReference>
<dbReference type="InterPro" id="IPR050627">
    <property type="entry name" value="Nitroreductase/BluB"/>
</dbReference>
<evidence type="ECO:0000313" key="4">
    <source>
        <dbReference type="Proteomes" id="UP001501358"/>
    </source>
</evidence>
<dbReference type="RefSeq" id="WP_344384057.1">
    <property type="nucleotide sequence ID" value="NZ_BAAATA010000019.1"/>
</dbReference>